<protein>
    <recommendedName>
        <fullName evidence="1">LD-carboxypeptidase N-terminal domain-containing protein</fullName>
    </recommendedName>
</protein>
<comment type="caution">
    <text evidence="2">The sequence shown here is derived from an EMBL/GenBank/DDBJ whole genome shotgun (WGS) entry which is preliminary data.</text>
</comment>
<keyword evidence="3" id="KW-1185">Reference proteome</keyword>
<dbReference type="OrthoDB" id="9807329at2"/>
<dbReference type="EMBL" id="QHLZ01000014">
    <property type="protein sequence ID" value="PXA64196.1"/>
    <property type="molecule type" value="Genomic_DNA"/>
</dbReference>
<dbReference type="SUPFAM" id="SSF52317">
    <property type="entry name" value="Class I glutamine amidotransferase-like"/>
    <property type="match status" value="1"/>
</dbReference>
<evidence type="ECO:0000313" key="3">
    <source>
        <dbReference type="Proteomes" id="UP000246303"/>
    </source>
</evidence>
<proteinExistence type="predicted"/>
<evidence type="ECO:0000259" key="1">
    <source>
        <dbReference type="Pfam" id="PF02016"/>
    </source>
</evidence>
<gene>
    <name evidence="2" type="ORF">CVS29_16350</name>
</gene>
<name>A0A2V3DPC3_9MICC</name>
<dbReference type="RefSeq" id="WP_110107461.1">
    <property type="nucleotide sequence ID" value="NZ_JBHMEU010000031.1"/>
</dbReference>
<dbReference type="Pfam" id="PF02016">
    <property type="entry name" value="Peptidase_S66"/>
    <property type="match status" value="1"/>
</dbReference>
<dbReference type="AlphaFoldDB" id="A0A2V3DPC3"/>
<dbReference type="InterPro" id="IPR027478">
    <property type="entry name" value="LdcA_N"/>
</dbReference>
<reference evidence="2 3" key="1">
    <citation type="submission" date="2018-05" db="EMBL/GenBank/DDBJ databases">
        <title>Genetic diversity of glacier-inhabiting Cryobacterium bacteria in China and description of Cryobacterium mengkeensis sp. nov. and Arthrobacter glacialis sp. nov.</title>
        <authorList>
            <person name="Liu Q."/>
            <person name="Xin Y.-H."/>
        </authorList>
    </citation>
    <scope>NUCLEOTIDE SEQUENCE [LARGE SCALE GENOMIC DNA]</scope>
    <source>
        <strain evidence="2 3">GP3</strain>
    </source>
</reference>
<accession>A0A2V3DPC3</accession>
<evidence type="ECO:0000313" key="2">
    <source>
        <dbReference type="EMBL" id="PXA64196.1"/>
    </source>
</evidence>
<organism evidence="2 3">
    <name type="scientific">Arthrobacter psychrochitiniphilus</name>
    <dbReference type="NCBI Taxonomy" id="291045"/>
    <lineage>
        <taxon>Bacteria</taxon>
        <taxon>Bacillati</taxon>
        <taxon>Actinomycetota</taxon>
        <taxon>Actinomycetes</taxon>
        <taxon>Micrococcales</taxon>
        <taxon>Micrococcaceae</taxon>
        <taxon>Arthrobacter</taxon>
    </lineage>
</organism>
<dbReference type="InterPro" id="IPR040449">
    <property type="entry name" value="Peptidase_S66_N"/>
</dbReference>
<dbReference type="Gene3D" id="3.40.50.10740">
    <property type="entry name" value="Class I glutamine amidotransferase-like"/>
    <property type="match status" value="1"/>
</dbReference>
<feature type="domain" description="LD-carboxypeptidase N-terminal" evidence="1">
    <location>
        <begin position="20"/>
        <end position="102"/>
    </location>
</feature>
<dbReference type="InterPro" id="IPR029062">
    <property type="entry name" value="Class_I_gatase-like"/>
</dbReference>
<sequence>MRVELLEIRCLRLLRPADIVGVTAGSIGISKKLQGRLDFAVQQLRDRGFVVQVADCLDGATHIRAPVEQQAQDLMRLFLDPMVKAVVPPWGGRAPSTSFPILNSMRSLSPNHPCSWGSPIFQLCSPPLRSGQVRQLSMGTTSWTLPMASQNH</sequence>
<dbReference type="Proteomes" id="UP000246303">
    <property type="component" value="Unassembled WGS sequence"/>
</dbReference>